<dbReference type="PANTHER" id="PTHR43643:SF6">
    <property type="entry name" value="HISTIDINOL-PHOSPHATE AMINOTRANSFERASE"/>
    <property type="match status" value="1"/>
</dbReference>
<evidence type="ECO:0000256" key="2">
    <source>
        <dbReference type="ARBA" id="ARBA00005011"/>
    </source>
</evidence>
<feature type="modified residue" description="N6-(pyridoxal phosphate)lysine" evidence="11">
    <location>
        <position position="228"/>
    </location>
</feature>
<dbReference type="Gene3D" id="3.40.640.10">
    <property type="entry name" value="Type I PLP-dependent aspartate aminotransferase-like (Major domain)"/>
    <property type="match status" value="1"/>
</dbReference>
<evidence type="ECO:0000259" key="12">
    <source>
        <dbReference type="Pfam" id="PF00155"/>
    </source>
</evidence>
<dbReference type="GO" id="GO:0000105">
    <property type="term" value="P:L-histidine biosynthetic process"/>
    <property type="evidence" value="ECO:0007669"/>
    <property type="project" value="UniProtKB-UniRule"/>
</dbReference>
<feature type="domain" description="Aminotransferase class I/classII large" evidence="12">
    <location>
        <begin position="35"/>
        <end position="353"/>
    </location>
</feature>
<comment type="subunit">
    <text evidence="4 11">Homodimer.</text>
</comment>
<keyword evidence="7 11" id="KW-0808">Transferase</keyword>
<comment type="similarity">
    <text evidence="3 11">Belongs to the class-II pyridoxal-phosphate-dependent aminotransferase family. Histidinol-phosphate aminotransferase subfamily.</text>
</comment>
<evidence type="ECO:0000256" key="1">
    <source>
        <dbReference type="ARBA" id="ARBA00001933"/>
    </source>
</evidence>
<evidence type="ECO:0000256" key="11">
    <source>
        <dbReference type="HAMAP-Rule" id="MF_01023"/>
    </source>
</evidence>
<sequence>MTGLQEQIRPGIDRIQPYVPGLTDDELSRKYGLKRVIKLNANENALGPSPLALKAIQRELAVLHHYPDGGSRLLRDEIAEFHQVTVEQVLVGNGSDDIIKLLSETFLNPGDEIVVPAPSFSQYNFGAAVMQAKVIQVPLGPGFEYDVSGLADAVTDRTKLLYLCSPNNPTGTYLRHADALWLLERLPAQVIVVVDLAYNDFSNKPDRLIETPELLSDPRVVALHTFSKLYGLAGLRVGYGLAHPDVWSYVHRVREPFNVNRVAQRAAAAALEDVQHVAASQQLVYESREQFLSWAKRHGVEAIPPEGNFILMKTGDAKWTTERLMERGVMVRAGFAGLDEYVRITFGTREENDFCLAQLEGVLGQVAEVQSHNATSVISYKLPPRSVSVGGE</sequence>
<protein>
    <recommendedName>
        <fullName evidence="11">Histidinol-phosphate aminotransferase</fullName>
        <ecNumber evidence="11">2.6.1.9</ecNumber>
    </recommendedName>
    <alternativeName>
        <fullName evidence="11">Imidazole acetol-phosphate transaminase</fullName>
    </alternativeName>
</protein>
<comment type="catalytic activity">
    <reaction evidence="10 11">
        <text>L-histidinol phosphate + 2-oxoglutarate = 3-(imidazol-4-yl)-2-oxopropyl phosphate + L-glutamate</text>
        <dbReference type="Rhea" id="RHEA:23744"/>
        <dbReference type="ChEBI" id="CHEBI:16810"/>
        <dbReference type="ChEBI" id="CHEBI:29985"/>
        <dbReference type="ChEBI" id="CHEBI:57766"/>
        <dbReference type="ChEBI" id="CHEBI:57980"/>
        <dbReference type="EC" id="2.6.1.9"/>
    </reaction>
</comment>
<dbReference type="InterPro" id="IPR005861">
    <property type="entry name" value="HisP_aminotrans"/>
</dbReference>
<dbReference type="InterPro" id="IPR015422">
    <property type="entry name" value="PyrdxlP-dep_Trfase_small"/>
</dbReference>
<dbReference type="GO" id="GO:0030170">
    <property type="term" value="F:pyridoxal phosphate binding"/>
    <property type="evidence" value="ECO:0007669"/>
    <property type="project" value="InterPro"/>
</dbReference>
<keyword evidence="6 11" id="KW-0028">Amino-acid biosynthesis</keyword>
<dbReference type="NCBIfam" id="TIGR01141">
    <property type="entry name" value="hisC"/>
    <property type="match status" value="1"/>
</dbReference>
<dbReference type="CDD" id="cd00609">
    <property type="entry name" value="AAT_like"/>
    <property type="match status" value="1"/>
</dbReference>
<dbReference type="InterPro" id="IPR004839">
    <property type="entry name" value="Aminotransferase_I/II_large"/>
</dbReference>
<dbReference type="EMBL" id="CP071182">
    <property type="protein sequence ID" value="QSO45956.1"/>
    <property type="molecule type" value="Genomic_DNA"/>
</dbReference>
<evidence type="ECO:0000256" key="8">
    <source>
        <dbReference type="ARBA" id="ARBA00022898"/>
    </source>
</evidence>
<evidence type="ECO:0000313" key="13">
    <source>
        <dbReference type="EMBL" id="QSO45956.1"/>
    </source>
</evidence>
<dbReference type="AlphaFoldDB" id="A0A9X7VVQ6"/>
<dbReference type="SUPFAM" id="SSF53383">
    <property type="entry name" value="PLP-dependent transferases"/>
    <property type="match status" value="1"/>
</dbReference>
<evidence type="ECO:0000256" key="9">
    <source>
        <dbReference type="ARBA" id="ARBA00023102"/>
    </source>
</evidence>
<dbReference type="InterPro" id="IPR050106">
    <property type="entry name" value="HistidinolP_aminotransfase"/>
</dbReference>
<dbReference type="Pfam" id="PF00155">
    <property type="entry name" value="Aminotran_1_2"/>
    <property type="match status" value="1"/>
</dbReference>
<dbReference type="HAMAP" id="MF_01023">
    <property type="entry name" value="HisC_aminotrans_2"/>
    <property type="match status" value="1"/>
</dbReference>
<keyword evidence="9 11" id="KW-0368">Histidine biosynthesis</keyword>
<name>A0A9X7VVQ6_9BACL</name>
<comment type="cofactor">
    <cofactor evidence="1 11">
        <name>pyridoxal 5'-phosphate</name>
        <dbReference type="ChEBI" id="CHEBI:597326"/>
    </cofactor>
</comment>
<evidence type="ECO:0000256" key="3">
    <source>
        <dbReference type="ARBA" id="ARBA00007970"/>
    </source>
</evidence>
<evidence type="ECO:0000256" key="7">
    <source>
        <dbReference type="ARBA" id="ARBA00022679"/>
    </source>
</evidence>
<dbReference type="InterPro" id="IPR015421">
    <property type="entry name" value="PyrdxlP-dep_Trfase_major"/>
</dbReference>
<dbReference type="EC" id="2.6.1.9" evidence="11"/>
<keyword evidence="14" id="KW-1185">Reference proteome</keyword>
<evidence type="ECO:0000256" key="5">
    <source>
        <dbReference type="ARBA" id="ARBA00022576"/>
    </source>
</evidence>
<dbReference type="KEGG" id="afx:JZ786_15620"/>
<accession>A0A9X7VVQ6</accession>
<dbReference type="RefSeq" id="WP_206655328.1">
    <property type="nucleotide sequence ID" value="NZ_CP071182.1"/>
</dbReference>
<evidence type="ECO:0000313" key="14">
    <source>
        <dbReference type="Proteomes" id="UP000663505"/>
    </source>
</evidence>
<keyword evidence="5 11" id="KW-0032">Aminotransferase</keyword>
<dbReference type="Proteomes" id="UP000663505">
    <property type="component" value="Chromosome"/>
</dbReference>
<dbReference type="GO" id="GO:0004400">
    <property type="term" value="F:histidinol-phosphate transaminase activity"/>
    <property type="evidence" value="ECO:0007669"/>
    <property type="project" value="UniProtKB-UniRule"/>
</dbReference>
<reference evidence="13 14" key="1">
    <citation type="submission" date="2021-02" db="EMBL/GenBank/DDBJ databases">
        <title>Alicyclobacillus curvatus sp. nov. and Alicyclobacillus mengziensis sp. nov., two acidophilic bacteria isolated from acid mine drainage.</title>
        <authorList>
            <person name="Huang Y."/>
        </authorList>
    </citation>
    <scope>NUCLEOTIDE SEQUENCE [LARGE SCALE GENOMIC DNA]</scope>
    <source>
        <strain evidence="13 14">S30H14</strain>
    </source>
</reference>
<evidence type="ECO:0000256" key="10">
    <source>
        <dbReference type="ARBA" id="ARBA00047481"/>
    </source>
</evidence>
<proteinExistence type="inferred from homology"/>
<evidence type="ECO:0000256" key="6">
    <source>
        <dbReference type="ARBA" id="ARBA00022605"/>
    </source>
</evidence>
<dbReference type="InterPro" id="IPR015424">
    <property type="entry name" value="PyrdxlP-dep_Trfase"/>
</dbReference>
<evidence type="ECO:0000256" key="4">
    <source>
        <dbReference type="ARBA" id="ARBA00011738"/>
    </source>
</evidence>
<organism evidence="13 14">
    <name type="scientific">Alicyclobacillus mengziensis</name>
    <dbReference type="NCBI Taxonomy" id="2931921"/>
    <lineage>
        <taxon>Bacteria</taxon>
        <taxon>Bacillati</taxon>
        <taxon>Bacillota</taxon>
        <taxon>Bacilli</taxon>
        <taxon>Bacillales</taxon>
        <taxon>Alicyclobacillaceae</taxon>
        <taxon>Alicyclobacillus</taxon>
    </lineage>
</organism>
<comment type="pathway">
    <text evidence="2 11">Amino-acid biosynthesis; L-histidine biosynthesis; L-histidine from 5-phospho-alpha-D-ribose 1-diphosphate: step 7/9.</text>
</comment>
<dbReference type="PANTHER" id="PTHR43643">
    <property type="entry name" value="HISTIDINOL-PHOSPHATE AMINOTRANSFERASE 2"/>
    <property type="match status" value="1"/>
</dbReference>
<dbReference type="Gene3D" id="3.90.1150.10">
    <property type="entry name" value="Aspartate Aminotransferase, domain 1"/>
    <property type="match status" value="1"/>
</dbReference>
<gene>
    <name evidence="11 13" type="primary">hisC</name>
    <name evidence="13" type="ORF">JZ786_15620</name>
</gene>
<keyword evidence="8 11" id="KW-0663">Pyridoxal phosphate</keyword>